<organism evidence="2 3">
    <name type="scientific">Thermococcus kodakarensis (strain ATCC BAA-918 / JCM 12380 / KOD1)</name>
    <name type="common">Pyrococcus kodakaraensis (strain KOD1)</name>
    <dbReference type="NCBI Taxonomy" id="69014"/>
    <lineage>
        <taxon>Archaea</taxon>
        <taxon>Methanobacteriati</taxon>
        <taxon>Methanobacteriota</taxon>
        <taxon>Thermococci</taxon>
        <taxon>Thermococcales</taxon>
        <taxon>Thermococcaceae</taxon>
        <taxon>Thermococcus</taxon>
    </lineage>
</organism>
<dbReference type="EMBL" id="AP006878">
    <property type="protein sequence ID" value="BAD86367.1"/>
    <property type="molecule type" value="Genomic_DNA"/>
</dbReference>
<dbReference type="InterPro" id="IPR028974">
    <property type="entry name" value="TSP_type-3_rpt"/>
</dbReference>
<dbReference type="InterPro" id="IPR018247">
    <property type="entry name" value="EF_Hand_1_Ca_BS"/>
</dbReference>
<dbReference type="AlphaFoldDB" id="Q5JHL3"/>
<dbReference type="HOGENOM" id="CLU_265248_0_0_2"/>
<dbReference type="GO" id="GO:0005509">
    <property type="term" value="F:calcium ion binding"/>
    <property type="evidence" value="ECO:0007669"/>
    <property type="project" value="InterPro"/>
</dbReference>
<dbReference type="SUPFAM" id="SSF74853">
    <property type="entry name" value="Lamin A/C globular tail domain"/>
    <property type="match status" value="1"/>
</dbReference>
<dbReference type="PROSITE" id="PS00018">
    <property type="entry name" value="EF_HAND_1"/>
    <property type="match status" value="1"/>
</dbReference>
<gene>
    <name evidence="2" type="ordered locus">TK2178</name>
</gene>
<keyword evidence="3" id="KW-1185">Reference proteome</keyword>
<dbReference type="Pfam" id="PF00932">
    <property type="entry name" value="LTD"/>
    <property type="match status" value="1"/>
</dbReference>
<evidence type="ECO:0000259" key="1">
    <source>
        <dbReference type="Pfam" id="PF00932"/>
    </source>
</evidence>
<dbReference type="InterPro" id="IPR036415">
    <property type="entry name" value="Lamin_tail_dom_sf"/>
</dbReference>
<dbReference type="Proteomes" id="UP000000536">
    <property type="component" value="Chromosome"/>
</dbReference>
<protein>
    <recommendedName>
        <fullName evidence="1">LTD domain-containing protein</fullName>
    </recommendedName>
</protein>
<dbReference type="InParanoid" id="Q5JHL3"/>
<dbReference type="GeneID" id="78448718"/>
<dbReference type="PATRIC" id="fig|69014.16.peg.2133"/>
<accession>Q5JHL3</accession>
<reference evidence="2 3" key="1">
    <citation type="journal article" date="2005" name="Genome Res.">
        <title>Complete genome sequence of the hyperthermophilic archaeon Thermococcus kodakaraensis KOD1 and comparison with Pyrococcus genomes.</title>
        <authorList>
            <person name="Fukui T."/>
            <person name="Atomi H."/>
            <person name="Kanai T."/>
            <person name="Matsumi R."/>
            <person name="Fujiwara S."/>
            <person name="Imanaka T."/>
        </authorList>
    </citation>
    <scope>NUCLEOTIDE SEQUENCE [LARGE SCALE GENOMIC DNA]</scope>
    <source>
        <strain evidence="3">ATCC BAA-918 / JCM 12380 / KOD1</strain>
    </source>
</reference>
<sequence length="1256" mass="141450">MKRRAALVLVVLILLSGVPGTTLAGTQEEKAGTINPLFKNPLKELSTAEDGEREALIALMEALLNETLNGDIIVSDTMRIRNIHWNGTSLIFQIWWYDNNQPIAMQTYKWENPERALGALRKAKTGETTEESLAKAFTVEPLSTSRGLQIIDVDYLTNDNNGEYVVLYNGGSSTFTASGWYLMDSYAYNNERCWVNETPSIPKNHCYDSFGRDHVRKFSVSLGPGEVRRILVASSSSSAILNNAGDTVYLIDNKGNLADIYSYTGAPKVTVRRISYSPSPPKEGDYLHVTINLDNSGPVNGKGHIELYLDGVLIKKSAVTVYAYHTWEYKMYNVWRATPGSHVLTARFVPDYGGSPSSSSTTLKVSESRPYISGVSHTMLVEKHPIRFHVNVVNPSGNRKDVILKLFVDGVEISRLNSYVYKRWSFDLWWKKPGRGFHDVEIKLYNANGTVVYSTWARNIYVRENSPPEVVRVDLPPFLYSNEWSNGTIVVNDAEGDRVNVSVEVVGRFSFRRTGLYPGYPHRFPLAPIYNHTNCRENVTIRFTPVDEYGKVGETVTKVVPVLTDSDKDGWCNALEWEYGMNPYSNDTDGDGVIDSKDVDPLRDVKVTVYILRAKALDDVDSSIAGHNPADMSLELTVNGQTKTLFLTDNQDDYEKKIIPITNPLVNVQSYAIALTTFDVPDDKEVAIIRFHLYDRDDNGKRTEMDVSPSKGTVAVIHYNLKTGTWSGDDYQGDEEKYFGYGHLSGCGDGSCNVGPKEPDKDLKVYVKYESILEKAKINGEIIDIKTIEGVNDVTVKDGTTAFSIVKPKNLKVARVRLENGTVINVTLVNTYGTDVTSPGNEVVATTSSSSPAEILSNGSMSNDVKTLKGDVKVVTSSGEMPLKSDLVVSYSSADDTPDGEIWFVITTNDADGIPFYREIELNKELEANGFTERFDPSDRKADDMNGDYDGDGVPNSVELFIGKDPAKRDILGISLTVSTEWALSEEDKRNLVYSIRKASDFVYDYTDGYAMITSVQIWDDKRQWDDADVRVHKTKWVIPQTRTELLYKGWPKASIGGYWIKRFSNATESQKHEFHIMMSKKIISAASAFSDQNIVISIGDVDWGKTLGHELGHYVFWLYDEYLDVKGRNYYSIKDYKMNALKMWFGEVPPHSVMNVQFRYSELSWPQDYARFNSTLTEMFKNSVEEHVTEQWKVSRSCWEAFAKFIREEWYITIQPDNLLVHKPSIIPDMPFSSMYVPVTGPYTGVGYFMEVTWK</sequence>
<dbReference type="RefSeq" id="WP_011251128.1">
    <property type="nucleotide sequence ID" value="NC_006624.1"/>
</dbReference>
<dbReference type="STRING" id="69014.TK2178"/>
<dbReference type="InterPro" id="IPR001322">
    <property type="entry name" value="Lamin_tail_dom"/>
</dbReference>
<name>Q5JHL3_THEKO</name>
<dbReference type="OrthoDB" id="101277at2157"/>
<evidence type="ECO:0000313" key="2">
    <source>
        <dbReference type="EMBL" id="BAD86367.1"/>
    </source>
</evidence>
<dbReference type="KEGG" id="tko:TK2178"/>
<dbReference type="EnsemblBacteria" id="BAD86367">
    <property type="protein sequence ID" value="BAD86367"/>
    <property type="gene ID" value="TK2178"/>
</dbReference>
<feature type="domain" description="LTD" evidence="1">
    <location>
        <begin position="143"/>
        <end position="264"/>
    </location>
</feature>
<dbReference type="SUPFAM" id="SSF103647">
    <property type="entry name" value="TSP type-3 repeat"/>
    <property type="match status" value="1"/>
</dbReference>
<evidence type="ECO:0000313" key="3">
    <source>
        <dbReference type="Proteomes" id="UP000000536"/>
    </source>
</evidence>
<dbReference type="eggNOG" id="arCOG07561">
    <property type="taxonomic scope" value="Archaea"/>
</dbReference>
<proteinExistence type="predicted"/>